<dbReference type="Proteomes" id="UP001251528">
    <property type="component" value="Unassembled WGS sequence"/>
</dbReference>
<dbReference type="SUPFAM" id="SSF56112">
    <property type="entry name" value="Protein kinase-like (PK-like)"/>
    <property type="match status" value="1"/>
</dbReference>
<dbReference type="GO" id="GO:0004674">
    <property type="term" value="F:protein serine/threonine kinase activity"/>
    <property type="evidence" value="ECO:0007669"/>
    <property type="project" value="UniProtKB-EC"/>
</dbReference>
<comment type="catalytic activity">
    <reaction evidence="2">
        <text>L-threonyl-[protein] + ATP = O-phospho-L-threonyl-[protein] + ADP + H(+)</text>
        <dbReference type="Rhea" id="RHEA:46608"/>
        <dbReference type="Rhea" id="RHEA-COMP:11060"/>
        <dbReference type="Rhea" id="RHEA-COMP:11605"/>
        <dbReference type="ChEBI" id="CHEBI:15378"/>
        <dbReference type="ChEBI" id="CHEBI:30013"/>
        <dbReference type="ChEBI" id="CHEBI:30616"/>
        <dbReference type="ChEBI" id="CHEBI:61977"/>
        <dbReference type="ChEBI" id="CHEBI:456216"/>
        <dbReference type="EC" id="2.7.11.1"/>
    </reaction>
</comment>
<comment type="catalytic activity">
    <reaction evidence="3">
        <text>L-seryl-[protein] + ATP = O-phospho-L-seryl-[protein] + ADP + H(+)</text>
        <dbReference type="Rhea" id="RHEA:17989"/>
        <dbReference type="Rhea" id="RHEA-COMP:9863"/>
        <dbReference type="Rhea" id="RHEA-COMP:11604"/>
        <dbReference type="ChEBI" id="CHEBI:15378"/>
        <dbReference type="ChEBI" id="CHEBI:29999"/>
        <dbReference type="ChEBI" id="CHEBI:30616"/>
        <dbReference type="ChEBI" id="CHEBI:83421"/>
        <dbReference type="ChEBI" id="CHEBI:456216"/>
        <dbReference type="EC" id="2.7.11.1"/>
    </reaction>
</comment>
<dbReference type="InterPro" id="IPR008266">
    <property type="entry name" value="Tyr_kinase_AS"/>
</dbReference>
<dbReference type="InterPro" id="IPR011009">
    <property type="entry name" value="Kinase-like_dom_sf"/>
</dbReference>
<sequence length="376" mass="43478">MAISAGDWFPNDPFTRWEPLPDPRRPELPYRSGLSLTIRKHVPPQPYGITGYIEAQERQEAPLEALRALTQSEWCVRCPPTSTSPPLDPSVHQLHVIRDIACKDGRGPQIVEVYLDQDKSRTYVAKIFDPLYYAYGNRDAGRPVDVTWLADQHYSREAAAYEDLSRASVDGVLVPKYHGSWTFNVPLWSHHSRPVRMILMEWVPARSLHNLIGSRHHFFFSPQQRLEILARAMEIESRLSFHGVRHGDFAPRNVLLQFLGGTGIRSVDMDKLRILLVDFNHAVTISRPNCWYKRKLTTRPVNPRYRNWGGCPKEFLHWVPKPLSVRPAAFKGWLTRRWGGDCEEFAHRSEGSIKELDYDEEVEMVEPERDVIRRPG</sequence>
<dbReference type="EMBL" id="JASWJB010000278">
    <property type="protein sequence ID" value="KAK2592246.1"/>
    <property type="molecule type" value="Genomic_DNA"/>
</dbReference>
<dbReference type="EC" id="2.7.11.1" evidence="1"/>
<evidence type="ECO:0000256" key="1">
    <source>
        <dbReference type="ARBA" id="ARBA00012513"/>
    </source>
</evidence>
<evidence type="ECO:0000256" key="3">
    <source>
        <dbReference type="ARBA" id="ARBA00048679"/>
    </source>
</evidence>
<dbReference type="AlphaFoldDB" id="A0AAJ0CFX1"/>
<comment type="caution">
    <text evidence="4">The sequence shown here is derived from an EMBL/GenBank/DDBJ whole genome shotgun (WGS) entry which is preliminary data.</text>
</comment>
<name>A0AAJ0CFX1_9HYPO</name>
<keyword evidence="5" id="KW-1185">Reference proteome</keyword>
<accession>A0AAJ0CFX1</accession>
<proteinExistence type="predicted"/>
<organism evidence="4 5">
    <name type="scientific">Conoideocrella luteorostrata</name>
    <dbReference type="NCBI Taxonomy" id="1105319"/>
    <lineage>
        <taxon>Eukaryota</taxon>
        <taxon>Fungi</taxon>
        <taxon>Dikarya</taxon>
        <taxon>Ascomycota</taxon>
        <taxon>Pezizomycotina</taxon>
        <taxon>Sordariomycetes</taxon>
        <taxon>Hypocreomycetidae</taxon>
        <taxon>Hypocreales</taxon>
        <taxon>Clavicipitaceae</taxon>
        <taxon>Conoideocrella</taxon>
    </lineage>
</organism>
<dbReference type="PROSITE" id="PS00109">
    <property type="entry name" value="PROTEIN_KINASE_TYR"/>
    <property type="match status" value="1"/>
</dbReference>
<protein>
    <recommendedName>
        <fullName evidence="1">non-specific serine/threonine protein kinase</fullName>
        <ecNumber evidence="1">2.7.11.1</ecNumber>
    </recommendedName>
</protein>
<evidence type="ECO:0000313" key="4">
    <source>
        <dbReference type="EMBL" id="KAK2592246.1"/>
    </source>
</evidence>
<evidence type="ECO:0000256" key="2">
    <source>
        <dbReference type="ARBA" id="ARBA00047899"/>
    </source>
</evidence>
<reference evidence="4" key="1">
    <citation type="submission" date="2023-06" db="EMBL/GenBank/DDBJ databases">
        <title>Conoideocrella luteorostrata (Hypocreales: Clavicipitaceae), a potential biocontrol fungus for elongate hemlock scale in United States Christmas tree production areas.</title>
        <authorList>
            <person name="Barrett H."/>
            <person name="Lovett B."/>
            <person name="Macias A.M."/>
            <person name="Stajich J.E."/>
            <person name="Kasson M.T."/>
        </authorList>
    </citation>
    <scope>NUCLEOTIDE SEQUENCE</scope>
    <source>
        <strain evidence="4">ARSEF 14590</strain>
    </source>
</reference>
<evidence type="ECO:0000313" key="5">
    <source>
        <dbReference type="Proteomes" id="UP001251528"/>
    </source>
</evidence>
<dbReference type="Gene3D" id="1.10.510.10">
    <property type="entry name" value="Transferase(Phosphotransferase) domain 1"/>
    <property type="match status" value="1"/>
</dbReference>
<gene>
    <name evidence="4" type="ORF">QQS21_010062</name>
</gene>